<organism evidence="2">
    <name type="scientific">Ooceraea biroi</name>
    <name type="common">Clonal raider ant</name>
    <name type="synonym">Cerapachys biroi</name>
    <dbReference type="NCBI Taxonomy" id="2015173"/>
    <lineage>
        <taxon>Eukaryota</taxon>
        <taxon>Metazoa</taxon>
        <taxon>Ecdysozoa</taxon>
        <taxon>Arthropoda</taxon>
        <taxon>Hexapoda</taxon>
        <taxon>Insecta</taxon>
        <taxon>Pterygota</taxon>
        <taxon>Neoptera</taxon>
        <taxon>Endopterygota</taxon>
        <taxon>Hymenoptera</taxon>
        <taxon>Apocrita</taxon>
        <taxon>Aculeata</taxon>
        <taxon>Formicoidea</taxon>
        <taxon>Formicidae</taxon>
        <taxon>Dorylinae</taxon>
        <taxon>Ooceraea</taxon>
    </lineage>
</organism>
<comment type="caution">
    <text evidence="2">The sequence shown here is derived from an EMBL/GenBank/DDBJ whole genome shotgun (WGS) entry which is preliminary data.</text>
</comment>
<reference evidence="2" key="1">
    <citation type="journal article" date="2018" name="Genome Res.">
        <title>The genomic architecture and molecular evolution of ant odorant receptors.</title>
        <authorList>
            <person name="McKenzie S.K."/>
            <person name="Kronauer D.J.C."/>
        </authorList>
    </citation>
    <scope>NUCLEOTIDE SEQUENCE [LARGE SCALE GENOMIC DNA]</scope>
    <source>
        <strain evidence="2">Clonal line C1</strain>
    </source>
</reference>
<proteinExistence type="predicted"/>
<dbReference type="AlphaFoldDB" id="A0A3L8D977"/>
<name>A0A3L8D977_OOCBI</name>
<feature type="region of interest" description="Disordered" evidence="1">
    <location>
        <begin position="65"/>
        <end position="100"/>
    </location>
</feature>
<evidence type="ECO:0000313" key="2">
    <source>
        <dbReference type="EMBL" id="RLU16884.1"/>
    </source>
</evidence>
<gene>
    <name evidence="2" type="ORF">DMN91_010953</name>
</gene>
<sequence length="121" mass="13657">MARKITTVEITWRTSDREKRAVFIYCNPRNCESAAPPKDEGCSDSCESIYDAFSRKMCNLARPNQRQGFTSEENSKNVHGVSDLHPRGGNPPLFGLPSRRDTRGIHQATVVFRDNCRAIIT</sequence>
<evidence type="ECO:0000256" key="1">
    <source>
        <dbReference type="SAM" id="MobiDB-lite"/>
    </source>
</evidence>
<dbReference type="EMBL" id="QOIP01000011">
    <property type="protein sequence ID" value="RLU16884.1"/>
    <property type="molecule type" value="Genomic_DNA"/>
</dbReference>
<protein>
    <submittedName>
        <fullName evidence="2">Uncharacterized protein</fullName>
    </submittedName>
</protein>
<reference evidence="2" key="2">
    <citation type="submission" date="2018-07" db="EMBL/GenBank/DDBJ databases">
        <authorList>
            <person name="Mckenzie S.K."/>
            <person name="Kronauer D.J.C."/>
        </authorList>
    </citation>
    <scope>NUCLEOTIDE SEQUENCE</scope>
    <source>
        <strain evidence="2">Clonal line C1</strain>
    </source>
</reference>
<accession>A0A3L8D977</accession>
<dbReference type="Proteomes" id="UP000279307">
    <property type="component" value="Chromosome 11"/>
</dbReference>